<evidence type="ECO:0000256" key="1">
    <source>
        <dbReference type="ARBA" id="ARBA00022741"/>
    </source>
</evidence>
<evidence type="ECO:0000313" key="4">
    <source>
        <dbReference type="Proteomes" id="UP000018888"/>
    </source>
</evidence>
<sequence length="551" mass="63013">MSKASDYRVIVSIDFGTTYSGFAYTHIKNKEKEIFTHTDWQDYAGRFKTPTVLLYDDGLKSVQSWGFSALAKRPKRKKEKAIDKKPVELFKLHLGNMTNKPSLPKGLDYKRAITDYLHEFGKIVKIKINDCWKVDFFTQVLLIFTVPAEFDDKAISIMRECAYKAGLLKDQFARNLKFMTEPEAAAIHCMKSLKEHNLSVGANFMVVDCGGGTVDLTTRQLLKGETLSEITERSGDYCGGSYVDQEFLKFLESKVGANAISQVRENHYGQLQYMVQEFVRLVKMKFTGDPSEFEDTELELDDICPVIKQYCKGEYLDKMEEDEWTINLKFDDVKKMFDPIVKKIIRLTDSQLHLSNNNCSAILMVGGFSESKYLQSRIKQEFSSKVKLISIPPQPVIAIVKGAVEYGFREEVVSTRVLKWTYGTDVARKWREGDPVNRRLGDGRIIAFERLVKRGTQVNVNDKVYQSFISYDATQRRMGLDLYVTPQDDAEFCDDPDVKTLGNWSVELPDSTNDDDRSILFTMIFGNVEIDVTAYNSGTEAIFDTKFELDM</sequence>
<dbReference type="InterPro" id="IPR013126">
    <property type="entry name" value="Hsp_70_fam"/>
</dbReference>
<keyword evidence="1" id="KW-0547">Nucleotide-binding</keyword>
<dbReference type="GO" id="GO:0140662">
    <property type="term" value="F:ATP-dependent protein folding chaperone"/>
    <property type="evidence" value="ECO:0007669"/>
    <property type="project" value="InterPro"/>
</dbReference>
<keyword evidence="4" id="KW-1185">Reference proteome</keyword>
<dbReference type="GO" id="GO:0005524">
    <property type="term" value="F:ATP binding"/>
    <property type="evidence" value="ECO:0007669"/>
    <property type="project" value="UniProtKB-KW"/>
</dbReference>
<dbReference type="AlphaFoldDB" id="A0A2H5SG41"/>
<dbReference type="InterPro" id="IPR043129">
    <property type="entry name" value="ATPase_NBD"/>
</dbReference>
<protein>
    <submittedName>
        <fullName evidence="3">Uncharacterized protein</fullName>
    </submittedName>
</protein>
<accession>A0A2H5SG41</accession>
<dbReference type="CDD" id="cd10229">
    <property type="entry name" value="ASKHA_NBD_HSP70_HSPA12"/>
    <property type="match status" value="1"/>
</dbReference>
<dbReference type="VEuPathDB" id="FungiDB:RhiirFUN_008418"/>
<reference evidence="3 4" key="2">
    <citation type="journal article" date="2018" name="New Phytol.">
        <title>High intraspecific genome diversity in the model arbuscular mycorrhizal symbiont Rhizophagus irregularis.</title>
        <authorList>
            <person name="Chen E.C.H."/>
            <person name="Morin E."/>
            <person name="Beaudet D."/>
            <person name="Noel J."/>
            <person name="Yildirir G."/>
            <person name="Ndikumana S."/>
            <person name="Charron P."/>
            <person name="St-Onge C."/>
            <person name="Giorgi J."/>
            <person name="Kruger M."/>
            <person name="Marton T."/>
            <person name="Ropars J."/>
            <person name="Grigoriev I.V."/>
            <person name="Hainaut M."/>
            <person name="Henrissat B."/>
            <person name="Roux C."/>
            <person name="Martin F."/>
            <person name="Corradi N."/>
        </authorList>
    </citation>
    <scope>NUCLEOTIDE SEQUENCE [LARGE SCALE GENOMIC DNA]</scope>
    <source>
        <strain evidence="3 4">DAOM 197198</strain>
    </source>
</reference>
<name>A0A2H5SG41_RHIID</name>
<keyword evidence="2" id="KW-0067">ATP-binding</keyword>
<dbReference type="STRING" id="747089.A0A2H5SG41"/>
<evidence type="ECO:0000313" key="3">
    <source>
        <dbReference type="EMBL" id="POG60142.1"/>
    </source>
</evidence>
<gene>
    <name evidence="3" type="ORF">GLOIN_2v1847774</name>
</gene>
<dbReference type="SMR" id="A0A2H5SG41"/>
<dbReference type="EMBL" id="AUPC02000408">
    <property type="protein sequence ID" value="POG60142.1"/>
    <property type="molecule type" value="Genomic_DNA"/>
</dbReference>
<proteinExistence type="predicted"/>
<comment type="caution">
    <text evidence="3">The sequence shown here is derived from an EMBL/GenBank/DDBJ whole genome shotgun (WGS) entry which is preliminary data.</text>
</comment>
<dbReference type="SUPFAM" id="SSF53067">
    <property type="entry name" value="Actin-like ATPase domain"/>
    <property type="match status" value="2"/>
</dbReference>
<evidence type="ECO:0000256" key="2">
    <source>
        <dbReference type="ARBA" id="ARBA00022840"/>
    </source>
</evidence>
<organism evidence="3 4">
    <name type="scientific">Rhizophagus irregularis (strain DAOM 181602 / DAOM 197198 / MUCL 43194)</name>
    <name type="common">Arbuscular mycorrhizal fungus</name>
    <name type="synonym">Glomus intraradices</name>
    <dbReference type="NCBI Taxonomy" id="747089"/>
    <lineage>
        <taxon>Eukaryota</taxon>
        <taxon>Fungi</taxon>
        <taxon>Fungi incertae sedis</taxon>
        <taxon>Mucoromycota</taxon>
        <taxon>Glomeromycotina</taxon>
        <taxon>Glomeromycetes</taxon>
        <taxon>Glomerales</taxon>
        <taxon>Glomeraceae</taxon>
        <taxon>Rhizophagus</taxon>
    </lineage>
</organism>
<dbReference type="Pfam" id="PF00012">
    <property type="entry name" value="HSP70"/>
    <property type="match status" value="1"/>
</dbReference>
<dbReference type="Proteomes" id="UP000018888">
    <property type="component" value="Unassembled WGS sequence"/>
</dbReference>
<reference evidence="3 4" key="1">
    <citation type="journal article" date="2013" name="Proc. Natl. Acad. Sci. U.S.A.">
        <title>Genome of an arbuscular mycorrhizal fungus provides insight into the oldest plant symbiosis.</title>
        <authorList>
            <person name="Tisserant E."/>
            <person name="Malbreil M."/>
            <person name="Kuo A."/>
            <person name="Kohler A."/>
            <person name="Symeonidi A."/>
            <person name="Balestrini R."/>
            <person name="Charron P."/>
            <person name="Duensing N."/>
            <person name="Frei Dit Frey N."/>
            <person name="Gianinazzi-Pearson V."/>
            <person name="Gilbert L.B."/>
            <person name="Handa Y."/>
            <person name="Herr J.R."/>
            <person name="Hijri M."/>
            <person name="Koul R."/>
            <person name="Kawaguchi M."/>
            <person name="Krajinski F."/>
            <person name="Lammers P.J."/>
            <person name="Masclaux F.G."/>
            <person name="Murat C."/>
            <person name="Morin E."/>
            <person name="Ndikumana S."/>
            <person name="Pagni M."/>
            <person name="Petitpierre D."/>
            <person name="Requena N."/>
            <person name="Rosikiewicz P."/>
            <person name="Riley R."/>
            <person name="Saito K."/>
            <person name="San Clemente H."/>
            <person name="Shapiro H."/>
            <person name="van Tuinen D."/>
            <person name="Becard G."/>
            <person name="Bonfante P."/>
            <person name="Paszkowski U."/>
            <person name="Shachar-Hill Y.Y."/>
            <person name="Tuskan G.A."/>
            <person name="Young P.W."/>
            <person name="Sanders I.R."/>
            <person name="Henrissat B."/>
            <person name="Rensing S.A."/>
            <person name="Grigoriev I.V."/>
            <person name="Corradi N."/>
            <person name="Roux C."/>
            <person name="Martin F."/>
        </authorList>
    </citation>
    <scope>NUCLEOTIDE SEQUENCE [LARGE SCALE GENOMIC DNA]</scope>
    <source>
        <strain evidence="3 4">DAOM 197198</strain>
    </source>
</reference>
<dbReference type="Gene3D" id="3.30.420.40">
    <property type="match status" value="2"/>
</dbReference>
<dbReference type="PANTHER" id="PTHR14187:SF5">
    <property type="entry name" value="HEAT SHOCK 70 KDA PROTEIN 12A"/>
    <property type="match status" value="1"/>
</dbReference>
<dbReference type="PANTHER" id="PTHR14187">
    <property type="entry name" value="ALPHA KINASE/ELONGATION FACTOR 2 KINASE"/>
    <property type="match status" value="1"/>
</dbReference>
<dbReference type="Gene3D" id="3.90.640.10">
    <property type="entry name" value="Actin, Chain A, domain 4"/>
    <property type="match status" value="1"/>
</dbReference>